<feature type="signal peptide" evidence="2">
    <location>
        <begin position="1"/>
        <end position="26"/>
    </location>
</feature>
<feature type="chain" id="PRO_5001529171" description="PKD/REJ-like domain-containing protein" evidence="2">
    <location>
        <begin position="27"/>
        <end position="1550"/>
    </location>
</feature>
<feature type="region of interest" description="Disordered" evidence="1">
    <location>
        <begin position="1509"/>
        <end position="1550"/>
    </location>
</feature>
<dbReference type="Proteomes" id="UP000053237">
    <property type="component" value="Unassembled WGS sequence"/>
</dbReference>
<accession>A0A024G0I8</accession>
<dbReference type="InParanoid" id="A0A024G0I8"/>
<dbReference type="EMBL" id="CAIX01000003">
    <property type="protein sequence ID" value="CCI39820.1"/>
    <property type="molecule type" value="Genomic_DNA"/>
</dbReference>
<dbReference type="OrthoDB" id="6121258at2759"/>
<name>A0A024G0I8_9STRA</name>
<keyword evidence="4" id="KW-1185">Reference proteome</keyword>
<feature type="region of interest" description="Disordered" evidence="1">
    <location>
        <begin position="294"/>
        <end position="395"/>
    </location>
</feature>
<keyword evidence="2" id="KW-0732">Signal</keyword>
<feature type="compositionally biased region" description="Polar residues" evidence="1">
    <location>
        <begin position="1395"/>
        <end position="1419"/>
    </location>
</feature>
<proteinExistence type="predicted"/>
<evidence type="ECO:0000313" key="3">
    <source>
        <dbReference type="EMBL" id="CCI39820.1"/>
    </source>
</evidence>
<feature type="compositionally biased region" description="Pro residues" evidence="1">
    <location>
        <begin position="34"/>
        <end position="60"/>
    </location>
</feature>
<sequence>MNWKTRFRRSIRVIALLLIVSHDDRAIKAQNAPVNPPVTPPAPVIPPVTPPAPASPPPIPSTGAPEAGGPIAPNKSGTAVPGPIAPPVAKGPAGGTNGGGATTGVLGATTSPTNGGTTRPLNSALGASAYNGLVRVLSAESLDKFESASASDSKIPQVNKCYSFFSNRRADFDTYSHGPIGPLKGSVSTCVGEVAWSSTTKSGEAPAIECYNLFFDSNGTAIVRSFASQQYWALNVRTNAIEWVDTAAMAVRMEIYLLDTLDVVIFKHGDKFLSFMGSVPNNAAAMIQVKLGQEDDQAPATSDAGPRTPSPSSVTMIPPDKPPASAAPGTRRKLQSGSPPSKESVRTASLPPKLADTRINVPAKPSGTNVPDAGKGPISAKPTQLTGTAPNSDENIYMGDEVSRCLITSQAVTENSFFYAPKIQTRDLNAQVVSYRQKAIEAKKEAIPSPFMAYEMALSIANGMEISEFRSPILNDPYTLFNVLFTMTQVVVVNIPAYRKMYGSFGKRMAQDFDITQLIDVTEASVSLSAVTDSLLRIAQYPIPLTTITPARQVWSGSLSAIVAHAWLRNVEKKEYVFAQPTITTESALQLYYSSSCKLATLMLPNATLLQKLNFTEILTSGDAGKEYIGKDANQQYWFSVFLSVAGEPVDNFKIFAQMGLILHLPLEVVQDANIGAEFTSNISVDGLKYVSDSDFGGIFKLTSNGNFGVLGALINAKCTLETRAQFCAVGSLMTQLSTLAGSLNNMFVQKGVTRLTSFAEVDTQKYLMQLIKQNAQEGIVGTIAKQRKEVFTFLQETMKQTIADIQDATIDQMLQVNGLLVKSQEELGKHLTRSSSFDVQSRQAQYERRMRAMKNALNRADERRGGMMTAVRQLSNRAKTEQIVELVIDTFETTLAVLTVVNPYGMVVDPARVGSLVVDLNRLSKSITNMVQLEQLRAFISVEGARRLDDILQRMVLFQKEIQRIYEPLKALITADLTVNVDGLAQHAAAFIAVYDTFRPTIFDNEVDEVRTLMSTVIDAFCSLINIDGFAGCVTAPAEVAFVFGSLTESIVAAMDSVDIMFHIASAALNNQNAQRITSEAETQSKSTDDSIQLLKNKWADDAKKREEWWSTFRNDLSLSESMASLGILTSHANLLQAIIQYCDELTYKNGGNPIPVCGTTVYQLKPISSAQIELLASYETSASTQSVKMIASIPTRPQFPGDTSYLPLGKLMRGESVPFLLPNNVSLLTKFQWLTSAQAASNSSTVYVRDIKIFAFPPYANYATQRCPVKITVSFPGFSSFGSALRNKVVVIPRTRFINNYEEQPRSYIGQCPVVQLPIRDCSTLLPTVCSRNGPTRVPTFLPPLFSRFFVRAEFPNRTSPLIDYDALATNLMLTAHVTYQVYKLGPLKQDATTTTSGDPGTVNAAGSTYAPSTAEKSANLMEKEEEGTPAPSQTVPNSKTAVEPPAPSSGKKLLRRNLVEEGQQRCCPIGQYIDGLEQSCYQCPRGTKSRMAGLYCVSLSTANAATSTPSAPTASAPTASAPTASTPKAFLKNRPSTANAKEAESKV</sequence>
<evidence type="ECO:0008006" key="5">
    <source>
        <dbReference type="Google" id="ProtNLM"/>
    </source>
</evidence>
<feature type="compositionally biased region" description="Polar residues" evidence="1">
    <location>
        <begin position="1433"/>
        <end position="1443"/>
    </location>
</feature>
<gene>
    <name evidence="3" type="ORF">BN9_006030</name>
</gene>
<reference evidence="3 4" key="1">
    <citation type="submission" date="2012-05" db="EMBL/GenBank/DDBJ databases">
        <title>Recombination and specialization in a pathogen metapopulation.</title>
        <authorList>
            <person name="Gardiner A."/>
            <person name="Kemen E."/>
            <person name="Schultz-Larsen T."/>
            <person name="MacLean D."/>
            <person name="Van Oosterhout C."/>
            <person name="Jones J.D.G."/>
        </authorList>
    </citation>
    <scope>NUCLEOTIDE SEQUENCE [LARGE SCALE GENOMIC DNA]</scope>
    <source>
        <strain evidence="3 4">Ac Nc2</strain>
    </source>
</reference>
<feature type="region of interest" description="Disordered" evidence="1">
    <location>
        <begin position="31"/>
        <end position="117"/>
    </location>
</feature>
<feature type="region of interest" description="Disordered" evidence="1">
    <location>
        <begin position="1395"/>
        <end position="1455"/>
    </location>
</feature>
<comment type="caution">
    <text evidence="3">The sequence shown here is derived from an EMBL/GenBank/DDBJ whole genome shotgun (WGS) entry which is preliminary data.</text>
</comment>
<evidence type="ECO:0000256" key="2">
    <source>
        <dbReference type="SAM" id="SignalP"/>
    </source>
</evidence>
<feature type="compositionally biased region" description="Polar residues" evidence="1">
    <location>
        <begin position="381"/>
        <end position="394"/>
    </location>
</feature>
<evidence type="ECO:0000256" key="1">
    <source>
        <dbReference type="SAM" id="MobiDB-lite"/>
    </source>
</evidence>
<evidence type="ECO:0000313" key="4">
    <source>
        <dbReference type="Proteomes" id="UP000053237"/>
    </source>
</evidence>
<protein>
    <recommendedName>
        <fullName evidence="5">PKD/REJ-like domain-containing protein</fullName>
    </recommendedName>
</protein>
<feature type="compositionally biased region" description="Low complexity" evidence="1">
    <location>
        <begin position="1509"/>
        <end position="1530"/>
    </location>
</feature>
<organism evidence="3 4">
    <name type="scientific">Albugo candida</name>
    <dbReference type="NCBI Taxonomy" id="65357"/>
    <lineage>
        <taxon>Eukaryota</taxon>
        <taxon>Sar</taxon>
        <taxon>Stramenopiles</taxon>
        <taxon>Oomycota</taxon>
        <taxon>Peronosporomycetes</taxon>
        <taxon>Albuginales</taxon>
        <taxon>Albuginaceae</taxon>
        <taxon>Albugo</taxon>
    </lineage>
</organism>
<feature type="compositionally biased region" description="Gly residues" evidence="1">
    <location>
        <begin position="92"/>
        <end position="102"/>
    </location>
</feature>